<evidence type="ECO:0000313" key="2">
    <source>
        <dbReference type="EMBL" id="KAB2588206.1"/>
    </source>
</evidence>
<evidence type="ECO:0000313" key="3">
    <source>
        <dbReference type="Proteomes" id="UP000326907"/>
    </source>
</evidence>
<gene>
    <name evidence="2" type="ORF">F5983_33800</name>
</gene>
<accession>A0A5N5ECB5</accession>
<keyword evidence="3" id="KW-1185">Reference proteome</keyword>
<dbReference type="Proteomes" id="UP000326907">
    <property type="component" value="Unassembled WGS sequence"/>
</dbReference>
<evidence type="ECO:0000256" key="1">
    <source>
        <dbReference type="SAM" id="MobiDB-lite"/>
    </source>
</evidence>
<comment type="caution">
    <text evidence="2">The sequence shown here is derived from an EMBL/GenBank/DDBJ whole genome shotgun (WGS) entry which is preliminary data.</text>
</comment>
<dbReference type="EMBL" id="VYUA01000056">
    <property type="protein sequence ID" value="KAB2588206.1"/>
    <property type="molecule type" value="Genomic_DNA"/>
</dbReference>
<feature type="region of interest" description="Disordered" evidence="1">
    <location>
        <begin position="1"/>
        <end position="28"/>
    </location>
</feature>
<reference evidence="2 3" key="1">
    <citation type="submission" date="2019-09" db="EMBL/GenBank/DDBJ databases">
        <authorList>
            <person name="Liu P."/>
        </authorList>
    </citation>
    <scope>NUCLEOTIDE SEQUENCE [LARGE SCALE GENOMIC DNA]</scope>
    <source>
        <strain evidence="2 3">TRM68085</strain>
    </source>
</reference>
<protein>
    <submittedName>
        <fullName evidence="2">Uncharacterized protein</fullName>
    </submittedName>
</protein>
<sequence>MGPAPHAHGDSPRGTHIQSTLPVCSSRPRGWSRQLHVLRRAGCLLPAPAGMVPARPRTRSSP</sequence>
<proteinExistence type="predicted"/>
<dbReference type="AlphaFoldDB" id="A0A5N5ECB5"/>
<name>A0A5N5ECB5_9ACTN</name>
<organism evidence="2 3">
    <name type="scientific">Streptomyces arboris</name>
    <dbReference type="NCBI Taxonomy" id="2600619"/>
    <lineage>
        <taxon>Bacteria</taxon>
        <taxon>Bacillati</taxon>
        <taxon>Actinomycetota</taxon>
        <taxon>Actinomycetes</taxon>
        <taxon>Kitasatosporales</taxon>
        <taxon>Streptomycetaceae</taxon>
        <taxon>Streptomyces</taxon>
    </lineage>
</organism>